<sequence>MSRTALELTTEEWRAYRPIQKPSEPQAEERFGQAWEIACRAARLLRERFGATRVVIFGSLAHRTRFHPWSDIDLAAWGIPAAQFYRAVAAVTGLTPDFEVSLVDPEGCRPAVQESIEREGVDL</sequence>
<dbReference type="SUPFAM" id="SSF81301">
    <property type="entry name" value="Nucleotidyltransferase"/>
    <property type="match status" value="1"/>
</dbReference>
<evidence type="ECO:0000313" key="1">
    <source>
        <dbReference type="EMBL" id="VUZ84749.1"/>
    </source>
</evidence>
<dbReference type="PIRSF" id="PIRSF020217">
    <property type="entry name" value="UCP020217"/>
    <property type="match status" value="1"/>
</dbReference>
<name>A0A564ZHF2_9BACT</name>
<protein>
    <recommendedName>
        <fullName evidence="3">Nucleotidyltransferase domain protein</fullName>
    </recommendedName>
</protein>
<dbReference type="InterPro" id="IPR024700">
    <property type="entry name" value="UCP020217"/>
</dbReference>
<dbReference type="AlphaFoldDB" id="A0A564ZHF2"/>
<proteinExistence type="predicted"/>
<dbReference type="EMBL" id="CABIKM010000017">
    <property type="protein sequence ID" value="VUZ84749.1"/>
    <property type="molecule type" value="Genomic_DNA"/>
</dbReference>
<dbReference type="InterPro" id="IPR043519">
    <property type="entry name" value="NT_sf"/>
</dbReference>
<dbReference type="Proteomes" id="UP000334340">
    <property type="component" value="Unassembled WGS sequence"/>
</dbReference>
<accession>A0A564ZHF2</accession>
<dbReference type="Gene3D" id="3.30.460.10">
    <property type="entry name" value="Beta Polymerase, domain 2"/>
    <property type="match status" value="1"/>
</dbReference>
<reference evidence="1 2" key="1">
    <citation type="submission" date="2019-07" db="EMBL/GenBank/DDBJ databases">
        <authorList>
            <person name="Cremers G."/>
        </authorList>
    </citation>
    <scope>NUCLEOTIDE SEQUENCE [LARGE SCALE GENOMIC DNA]</scope>
</reference>
<keyword evidence="2" id="KW-1185">Reference proteome</keyword>
<evidence type="ECO:0000313" key="2">
    <source>
        <dbReference type="Proteomes" id="UP000334340"/>
    </source>
</evidence>
<organism evidence="1 2">
    <name type="scientific">Candidatus Methylomirabilis lanthanidiphila</name>
    <dbReference type="NCBI Taxonomy" id="2211376"/>
    <lineage>
        <taxon>Bacteria</taxon>
        <taxon>Candidatus Methylomirabilota</taxon>
        <taxon>Candidatus Methylomirabilia</taxon>
        <taxon>Candidatus Methylomirabilales</taxon>
        <taxon>Candidatus Methylomirabilaceae</taxon>
        <taxon>Candidatus Methylomirabilis</taxon>
    </lineage>
</organism>
<dbReference type="CDD" id="cd05403">
    <property type="entry name" value="NT_KNTase_like"/>
    <property type="match status" value="1"/>
</dbReference>
<evidence type="ECO:0008006" key="3">
    <source>
        <dbReference type="Google" id="ProtNLM"/>
    </source>
</evidence>
<gene>
    <name evidence="1" type="ORF">MELA_01123</name>
</gene>